<feature type="domain" description="C2H2-type" evidence="7">
    <location>
        <begin position="528"/>
        <end position="556"/>
    </location>
</feature>
<dbReference type="GO" id="GO:0006355">
    <property type="term" value="P:regulation of DNA-templated transcription"/>
    <property type="evidence" value="ECO:0007669"/>
    <property type="project" value="UniProtKB-ARBA"/>
</dbReference>
<dbReference type="Pfam" id="PF13912">
    <property type="entry name" value="zf-C2H2_6"/>
    <property type="match status" value="1"/>
</dbReference>
<accession>A0A7R9Q5N0</accession>
<dbReference type="FunFam" id="3.30.160.60:FF:002343">
    <property type="entry name" value="Zinc finger protein 33A"/>
    <property type="match status" value="1"/>
</dbReference>
<sequence length="1002" mass="111403">MSSDVVSIERLNRSIGGQTSVTTAGLNCFGDSQSMDAIANEMMNSSSFDIANSMINSDIADTIQLTAVETNAEAYHQDMHSAAIEYSLSANRLVVTVEDCSDESFAELVQHVSNGSNGLSDGTVRPTTRPRSRPIAGITGEALGMDDDGSSGGALMANRAVALPPPPQMEAMTMSLDSTDDYDYDEEINEEYVSVDSASDDSDSSKESASEPLPDPSAPIDTIKSVTLTMSSDVVSIERLNRSIGGQTSVTTAGLNCFGDSQSMDAIANEMMNSSSFDIANSMINSDIADTIQLTAVETNAEAYHQDMHSAAIEYSLSANRLVVTVEDCSDESFAELVQHVSNGSNGLSDGTVGSVSTRLRRRKATQPQRLIYCDLDFAISDEQNGKQTTDPTGDVINELHTNDNNCEQNGYTIDEMVLTDLDTSGHKVEEEEEEEEEEEIDEEEETVEEEYTETTTEDNETKPQKKNTKGFECEICGSLWNSKTRLRSHYRTHGASKHLKCDICGKLFGWEYSWKTHMLAHRDDNPNRCPHCGLKLFNKSALTNHVKRIHENPERPFKCSVCDKRFISRSELNQHSHVHNEDKPFMCEQCGKTFRSKSYLERHYRTHTGVKPFRCEFCGKLLADKTGFTAHVRSHMGDRPFVCDVCGKKYTIKRHLTSHMMIHSDARPFKCEECGKTFRSRTNARMHKDSHLGVKRWECRFCKRQFLSQGNMAKHVRRHIGDRNHKCLVCGKAFIEKQELKNHSKMHANHEKQLKTPADDANRNTNETAPQMQALPTNTSSATTTITATTITSDVSTHSNTSVKSESEMNGFNDSLLNNNRTDSEMNADLNGVLSSGGAHQTLISLSTPLTLSLPPLTHSLCLQPLNAINMTQTYESVDNNGNTGAVDVTPTELSFCHFTQRPDNSRNFYANHGLNGNRSPPQDSEHTFFTASHTTQPVVSTITTQTNPYLVTTTDSHHQTYNHTIHCSLCSHVFATLNHLRQHLIDFHRVESEKVISMMY</sequence>
<dbReference type="PROSITE" id="PS00028">
    <property type="entry name" value="ZINC_FINGER_C2H2_1"/>
    <property type="match status" value="10"/>
</dbReference>
<feature type="region of interest" description="Disordered" evidence="6">
    <location>
        <begin position="194"/>
        <end position="221"/>
    </location>
</feature>
<dbReference type="EMBL" id="OC865753">
    <property type="protein sequence ID" value="CAD7632558.1"/>
    <property type="molecule type" value="Genomic_DNA"/>
</dbReference>
<keyword evidence="2" id="KW-0677">Repeat</keyword>
<dbReference type="AlphaFoldDB" id="A0A7R9Q5N0"/>
<feature type="region of interest" description="Disordered" evidence="6">
    <location>
        <begin position="426"/>
        <end position="467"/>
    </location>
</feature>
<dbReference type="SMART" id="SM00355">
    <property type="entry name" value="ZnF_C2H2"/>
    <property type="match status" value="11"/>
</dbReference>
<evidence type="ECO:0000256" key="5">
    <source>
        <dbReference type="PROSITE-ProRule" id="PRU00042"/>
    </source>
</evidence>
<evidence type="ECO:0000259" key="7">
    <source>
        <dbReference type="PROSITE" id="PS50157"/>
    </source>
</evidence>
<dbReference type="FunFam" id="3.30.160.60:FF:000202">
    <property type="entry name" value="Zinc finger protein 574"/>
    <property type="match status" value="1"/>
</dbReference>
<evidence type="ECO:0000313" key="8">
    <source>
        <dbReference type="EMBL" id="CAD7632558.1"/>
    </source>
</evidence>
<feature type="domain" description="C2H2-type" evidence="7">
    <location>
        <begin position="726"/>
        <end position="753"/>
    </location>
</feature>
<dbReference type="PANTHER" id="PTHR23226">
    <property type="entry name" value="ZINC FINGER AND SCAN DOMAIN-CONTAINING"/>
    <property type="match status" value="1"/>
</dbReference>
<dbReference type="EMBL" id="CAJPIZ010011178">
    <property type="protein sequence ID" value="CAG2112988.1"/>
    <property type="molecule type" value="Genomic_DNA"/>
</dbReference>
<dbReference type="FunFam" id="3.30.160.60:FF:000065">
    <property type="entry name" value="B-cell CLL/lymphoma 6, member B"/>
    <property type="match status" value="1"/>
</dbReference>
<feature type="domain" description="C2H2-type" evidence="7">
    <location>
        <begin position="967"/>
        <end position="995"/>
    </location>
</feature>
<feature type="domain" description="C2H2-type" evidence="7">
    <location>
        <begin position="472"/>
        <end position="499"/>
    </location>
</feature>
<feature type="domain" description="C2H2-type" evidence="7">
    <location>
        <begin position="558"/>
        <end position="585"/>
    </location>
</feature>
<dbReference type="Pfam" id="PF00096">
    <property type="entry name" value="zf-C2H2"/>
    <property type="match status" value="5"/>
</dbReference>
<dbReference type="Proteomes" id="UP000759131">
    <property type="component" value="Unassembled WGS sequence"/>
</dbReference>
<proteinExistence type="predicted"/>
<dbReference type="GO" id="GO:0005634">
    <property type="term" value="C:nucleus"/>
    <property type="evidence" value="ECO:0007669"/>
    <property type="project" value="UniProtKB-ARBA"/>
</dbReference>
<gene>
    <name evidence="8" type="ORF">OSB1V03_LOCUS12961</name>
</gene>
<evidence type="ECO:0000256" key="6">
    <source>
        <dbReference type="SAM" id="MobiDB-lite"/>
    </source>
</evidence>
<keyword evidence="3 5" id="KW-0863">Zinc-finger</keyword>
<keyword evidence="4" id="KW-0862">Zinc</keyword>
<dbReference type="FunFam" id="3.30.160.60:FF:001715">
    <property type="match status" value="1"/>
</dbReference>
<dbReference type="GO" id="GO:0008270">
    <property type="term" value="F:zinc ion binding"/>
    <property type="evidence" value="ECO:0007669"/>
    <property type="project" value="UniProtKB-KW"/>
</dbReference>
<feature type="domain" description="C2H2-type" evidence="7">
    <location>
        <begin position="500"/>
        <end position="527"/>
    </location>
</feature>
<evidence type="ECO:0000256" key="2">
    <source>
        <dbReference type="ARBA" id="ARBA00022737"/>
    </source>
</evidence>
<feature type="domain" description="C2H2-type" evidence="7">
    <location>
        <begin position="614"/>
        <end position="641"/>
    </location>
</feature>
<dbReference type="GO" id="GO:0032502">
    <property type="term" value="P:developmental process"/>
    <property type="evidence" value="ECO:0007669"/>
    <property type="project" value="UniProtKB-ARBA"/>
</dbReference>
<keyword evidence="9" id="KW-1185">Reference proteome</keyword>
<feature type="domain" description="C2H2-type" evidence="7">
    <location>
        <begin position="670"/>
        <end position="697"/>
    </location>
</feature>
<evidence type="ECO:0000256" key="4">
    <source>
        <dbReference type="ARBA" id="ARBA00022833"/>
    </source>
</evidence>
<feature type="compositionally biased region" description="Acidic residues" evidence="6">
    <location>
        <begin position="431"/>
        <end position="459"/>
    </location>
</feature>
<feature type="domain" description="C2H2-type" evidence="7">
    <location>
        <begin position="698"/>
        <end position="725"/>
    </location>
</feature>
<keyword evidence="1" id="KW-0479">Metal-binding</keyword>
<feature type="domain" description="C2H2-type" evidence="7">
    <location>
        <begin position="586"/>
        <end position="613"/>
    </location>
</feature>
<dbReference type="InterPro" id="IPR036236">
    <property type="entry name" value="Znf_C2H2_sf"/>
</dbReference>
<dbReference type="InterPro" id="IPR013087">
    <property type="entry name" value="Znf_C2H2_type"/>
</dbReference>
<evidence type="ECO:0000313" key="9">
    <source>
        <dbReference type="Proteomes" id="UP000759131"/>
    </source>
</evidence>
<organism evidence="8">
    <name type="scientific">Medioppia subpectinata</name>
    <dbReference type="NCBI Taxonomy" id="1979941"/>
    <lineage>
        <taxon>Eukaryota</taxon>
        <taxon>Metazoa</taxon>
        <taxon>Ecdysozoa</taxon>
        <taxon>Arthropoda</taxon>
        <taxon>Chelicerata</taxon>
        <taxon>Arachnida</taxon>
        <taxon>Acari</taxon>
        <taxon>Acariformes</taxon>
        <taxon>Sarcoptiformes</taxon>
        <taxon>Oribatida</taxon>
        <taxon>Brachypylina</taxon>
        <taxon>Oppioidea</taxon>
        <taxon>Oppiidae</taxon>
        <taxon>Medioppia</taxon>
    </lineage>
</organism>
<reference evidence="8" key="1">
    <citation type="submission" date="2020-11" db="EMBL/GenBank/DDBJ databases">
        <authorList>
            <person name="Tran Van P."/>
        </authorList>
    </citation>
    <scope>NUCLEOTIDE SEQUENCE</scope>
</reference>
<dbReference type="FunFam" id="3.30.160.60:FF:000446">
    <property type="entry name" value="Zinc finger protein"/>
    <property type="match status" value="2"/>
</dbReference>
<dbReference type="Gene3D" id="3.30.160.60">
    <property type="entry name" value="Classic Zinc Finger"/>
    <property type="match status" value="7"/>
</dbReference>
<evidence type="ECO:0000256" key="3">
    <source>
        <dbReference type="ARBA" id="ARBA00022771"/>
    </source>
</evidence>
<name>A0A7R9Q5N0_9ACAR</name>
<feature type="region of interest" description="Disordered" evidence="6">
    <location>
        <begin position="115"/>
        <end position="154"/>
    </location>
</feature>
<feature type="compositionally biased region" description="Polar residues" evidence="6">
    <location>
        <begin position="764"/>
        <end position="777"/>
    </location>
</feature>
<evidence type="ECO:0000256" key="1">
    <source>
        <dbReference type="ARBA" id="ARBA00022723"/>
    </source>
</evidence>
<dbReference type="PROSITE" id="PS50157">
    <property type="entry name" value="ZINC_FINGER_C2H2_2"/>
    <property type="match status" value="11"/>
</dbReference>
<protein>
    <recommendedName>
        <fullName evidence="7">C2H2-type domain-containing protein</fullName>
    </recommendedName>
</protein>
<dbReference type="OrthoDB" id="6508756at2759"/>
<dbReference type="SUPFAM" id="SSF57667">
    <property type="entry name" value="beta-beta-alpha zinc fingers"/>
    <property type="match status" value="5"/>
</dbReference>
<feature type="domain" description="C2H2-type" evidence="7">
    <location>
        <begin position="642"/>
        <end position="669"/>
    </location>
</feature>
<feature type="region of interest" description="Disordered" evidence="6">
    <location>
        <begin position="758"/>
        <end position="782"/>
    </location>
</feature>